<feature type="domain" description="CAF17 C-terminal" evidence="2">
    <location>
        <begin position="226"/>
        <end position="293"/>
    </location>
</feature>
<dbReference type="AlphaFoldDB" id="A0A212QN23"/>
<dbReference type="PANTHER" id="PTHR22602:SF0">
    <property type="entry name" value="TRANSFERASE CAF17, MITOCHONDRIAL-RELATED"/>
    <property type="match status" value="1"/>
</dbReference>
<dbReference type="InterPro" id="IPR057460">
    <property type="entry name" value="CAF17_C"/>
</dbReference>
<dbReference type="InterPro" id="IPR027266">
    <property type="entry name" value="TrmE/GcvT-like"/>
</dbReference>
<keyword evidence="1" id="KW-0809">Transit peptide</keyword>
<proteinExistence type="predicted"/>
<protein>
    <recommendedName>
        <fullName evidence="2">CAF17 C-terminal domain-containing protein</fullName>
    </recommendedName>
</protein>
<dbReference type="SUPFAM" id="SSF103025">
    <property type="entry name" value="Folate-binding domain"/>
    <property type="match status" value="1"/>
</dbReference>
<dbReference type="PIRSF" id="PIRSF006487">
    <property type="entry name" value="GcvT"/>
    <property type="match status" value="1"/>
</dbReference>
<dbReference type="PANTHER" id="PTHR22602">
    <property type="entry name" value="TRANSFERASE CAF17, MITOCHONDRIAL-RELATED"/>
    <property type="match status" value="1"/>
</dbReference>
<accession>A0A212QN23</accession>
<gene>
    <name evidence="3" type="ORF">SAMN07250955_10254</name>
</gene>
<dbReference type="InterPro" id="IPR045179">
    <property type="entry name" value="YgfZ/GcvT"/>
</dbReference>
<name>A0A212QN23_9PROT</name>
<keyword evidence="4" id="KW-1185">Reference proteome</keyword>
<evidence type="ECO:0000313" key="3">
    <source>
        <dbReference type="EMBL" id="SNB60782.1"/>
    </source>
</evidence>
<dbReference type="NCBIfam" id="TIGR03317">
    <property type="entry name" value="ygfZ_signature"/>
    <property type="match status" value="1"/>
</dbReference>
<dbReference type="Pfam" id="PF25455">
    <property type="entry name" value="Beta-barrel_CAF17_C"/>
    <property type="match status" value="1"/>
</dbReference>
<dbReference type="InterPro" id="IPR017703">
    <property type="entry name" value="YgfZ/GCV_T_CS"/>
</dbReference>
<dbReference type="Gene3D" id="3.30.1360.120">
    <property type="entry name" value="Probable tRNA modification gtpase trme, domain 1"/>
    <property type="match status" value="1"/>
</dbReference>
<dbReference type="GO" id="GO:0016226">
    <property type="term" value="P:iron-sulfur cluster assembly"/>
    <property type="evidence" value="ECO:0007669"/>
    <property type="project" value="TreeGrafter"/>
</dbReference>
<dbReference type="Proteomes" id="UP000197065">
    <property type="component" value="Unassembled WGS sequence"/>
</dbReference>
<organism evidence="3 4">
    <name type="scientific">Arboricoccus pini</name>
    <dbReference type="NCBI Taxonomy" id="1963835"/>
    <lineage>
        <taxon>Bacteria</taxon>
        <taxon>Pseudomonadati</taxon>
        <taxon>Pseudomonadota</taxon>
        <taxon>Alphaproteobacteria</taxon>
        <taxon>Geminicoccales</taxon>
        <taxon>Geminicoccaceae</taxon>
        <taxon>Arboricoccus</taxon>
    </lineage>
</organism>
<sequence>MPELNALILPHRGFLDIRGDVAKSFLQALISNDTSRLSASQALYAALLTPQGKYLFDFFLYDDHAGVLLESREDTLDDLQRRLTLYRLRTAVEITRVQSPPSILALFGQDVFAVFDIPAEPGTVRKLGELRLIVDPRRAEMGVRVMGPFQAVSALAYQYGAHNVTLSAYERHRIELGVPEGGVDLLPNQSILLESNFEELHGVAFDKGCYIGQELTARTKYRGLVKKRLVPVAIDGQPPAAGELIMADHREAGEIRSVAGDRALALLRLDYLDGQTQLRSREARILPLPLPWAKA</sequence>
<evidence type="ECO:0000256" key="1">
    <source>
        <dbReference type="ARBA" id="ARBA00022946"/>
    </source>
</evidence>
<dbReference type="EMBL" id="FYEH01000002">
    <property type="protein sequence ID" value="SNB60782.1"/>
    <property type="molecule type" value="Genomic_DNA"/>
</dbReference>
<evidence type="ECO:0000313" key="4">
    <source>
        <dbReference type="Proteomes" id="UP000197065"/>
    </source>
</evidence>
<evidence type="ECO:0000259" key="2">
    <source>
        <dbReference type="Pfam" id="PF25455"/>
    </source>
</evidence>
<reference evidence="3 4" key="1">
    <citation type="submission" date="2017-06" db="EMBL/GenBank/DDBJ databases">
        <authorList>
            <person name="Kim H.J."/>
            <person name="Triplett B.A."/>
        </authorList>
    </citation>
    <scope>NUCLEOTIDE SEQUENCE [LARGE SCALE GENOMIC DNA]</scope>
    <source>
        <strain evidence="3 4">B29T1</strain>
    </source>
</reference>